<protein>
    <recommendedName>
        <fullName evidence="2">histidine kinase</fullName>
        <ecNumber evidence="2">2.7.13.3</ecNumber>
    </recommendedName>
</protein>
<dbReference type="InterPro" id="IPR013656">
    <property type="entry name" value="PAS_4"/>
</dbReference>
<dbReference type="FunFam" id="3.30.565.10:FF:000006">
    <property type="entry name" value="Sensor histidine kinase WalK"/>
    <property type="match status" value="1"/>
</dbReference>
<dbReference type="PROSITE" id="PS50112">
    <property type="entry name" value="PAS"/>
    <property type="match status" value="2"/>
</dbReference>
<dbReference type="AlphaFoldDB" id="A0A1V6LW99"/>
<gene>
    <name evidence="9" type="ORF">BUL40_01660</name>
</gene>
<dbReference type="InterPro" id="IPR005467">
    <property type="entry name" value="His_kinase_dom"/>
</dbReference>
<dbReference type="SUPFAM" id="SSF47384">
    <property type="entry name" value="Homodimeric domain of signal transducing histidine kinase"/>
    <property type="match status" value="1"/>
</dbReference>
<dbReference type="InterPro" id="IPR001610">
    <property type="entry name" value="PAC"/>
</dbReference>
<evidence type="ECO:0000256" key="2">
    <source>
        <dbReference type="ARBA" id="ARBA00012438"/>
    </source>
</evidence>
<dbReference type="Pfam" id="PF08447">
    <property type="entry name" value="PAS_3"/>
    <property type="match status" value="2"/>
</dbReference>
<evidence type="ECO:0000313" key="10">
    <source>
        <dbReference type="Proteomes" id="UP000191680"/>
    </source>
</evidence>
<keyword evidence="10" id="KW-1185">Reference proteome</keyword>
<dbReference type="CDD" id="cd00130">
    <property type="entry name" value="PAS"/>
    <property type="match status" value="3"/>
</dbReference>
<feature type="domain" description="PAS" evidence="7">
    <location>
        <begin position="285"/>
        <end position="357"/>
    </location>
</feature>
<dbReference type="InterPro" id="IPR013655">
    <property type="entry name" value="PAS_fold_3"/>
</dbReference>
<dbReference type="GO" id="GO:0000155">
    <property type="term" value="F:phosphorelay sensor kinase activity"/>
    <property type="evidence" value="ECO:0007669"/>
    <property type="project" value="InterPro"/>
</dbReference>
<dbReference type="Gene3D" id="1.10.287.130">
    <property type="match status" value="1"/>
</dbReference>
<comment type="caution">
    <text evidence="9">The sequence shown here is derived from an EMBL/GenBank/DDBJ whole genome shotgun (WGS) entry which is preliminary data.</text>
</comment>
<dbReference type="NCBIfam" id="TIGR00229">
    <property type="entry name" value="sensory_box"/>
    <property type="match status" value="3"/>
</dbReference>
<keyword evidence="4" id="KW-0808">Transferase</keyword>
<sequence length="634" mass="72838">MKKSGATTNQEIIYMDSKRHVEETYTSNTLKYLSALYNNTRDIVCVFDKNGIVLDCNIKLLQLNNVSDKREIVGQPITRFLPQSQQQIFNKDLSLFLSGKKLTNEIREIIDGEGNHRYIELNVKPIYKENFEIDFILSMFRDVTTEVVSNKNLENQLTALEATSDSFWIWDLKDNHTRNKSLEQVLGFKPEELEDTVGNWFKLMHPLDRKKVERGIARHIESKGKIPYQVEIRYKNSKGGITYLLTRGKVVEWSSDGTPLKMIGTETDITATKVLNKVQEELIRQNETFEHVLESTMAGYWDWNIKDNIQYLSPTFKAMFGYKDHEMKNAVESWHKIVHPDDLPKLINLYNEHIRTKGKVPYNIQTRFFHKNGSVIWVLSNGKVIEWDKEGNPIRMVGSNIDITNLINLAKSNEDLERFAYLASHDLQEPLRTIKDFIQIFKEEYGSKIGVDGKSYLEFIENSSERMTQLITGLLDYSKVGKTSHKETVDLNRVLKNVLNDLNTSIKQKNAIVKTIDLPNVIGNEIELHSLFLNLIGNSLKFTTKEQIPNINITKGLHKGMLKINISDNGIGIPKDKLNTVFEIFKRLNNSQEFSGTGIGLSQCKKIVETHNGEIWCESEQGKGTTFSFTLQTA</sequence>
<dbReference type="InterPro" id="IPR000014">
    <property type="entry name" value="PAS"/>
</dbReference>
<dbReference type="SMART" id="SM00388">
    <property type="entry name" value="HisKA"/>
    <property type="match status" value="1"/>
</dbReference>
<dbReference type="Pfam" id="PF08448">
    <property type="entry name" value="PAS_4"/>
    <property type="match status" value="1"/>
</dbReference>
<dbReference type="CDD" id="cd00082">
    <property type="entry name" value="HisKA"/>
    <property type="match status" value="1"/>
</dbReference>
<feature type="domain" description="Histidine kinase" evidence="6">
    <location>
        <begin position="422"/>
        <end position="634"/>
    </location>
</feature>
<dbReference type="RefSeq" id="WP_080317814.1">
    <property type="nucleotide sequence ID" value="NZ_MTBC01000001.1"/>
</dbReference>
<dbReference type="InterPro" id="IPR036890">
    <property type="entry name" value="HATPase_C_sf"/>
</dbReference>
<dbReference type="InterPro" id="IPR003661">
    <property type="entry name" value="HisK_dim/P_dom"/>
</dbReference>
<dbReference type="SMART" id="SM00387">
    <property type="entry name" value="HATPase_c"/>
    <property type="match status" value="1"/>
</dbReference>
<organism evidence="9 10">
    <name type="scientific">Croceivirga radicis</name>
    <dbReference type="NCBI Taxonomy" id="1929488"/>
    <lineage>
        <taxon>Bacteria</taxon>
        <taxon>Pseudomonadati</taxon>
        <taxon>Bacteroidota</taxon>
        <taxon>Flavobacteriia</taxon>
        <taxon>Flavobacteriales</taxon>
        <taxon>Flavobacteriaceae</taxon>
        <taxon>Croceivirga</taxon>
    </lineage>
</organism>
<dbReference type="Gene3D" id="3.30.565.10">
    <property type="entry name" value="Histidine kinase-like ATPase, C-terminal domain"/>
    <property type="match status" value="1"/>
</dbReference>
<dbReference type="Pfam" id="PF00512">
    <property type="entry name" value="HisKA"/>
    <property type="match status" value="1"/>
</dbReference>
<dbReference type="PANTHER" id="PTHR43304">
    <property type="entry name" value="PHYTOCHROME-LIKE PROTEIN CPH1"/>
    <property type="match status" value="1"/>
</dbReference>
<comment type="catalytic activity">
    <reaction evidence="1">
        <text>ATP + protein L-histidine = ADP + protein N-phospho-L-histidine.</text>
        <dbReference type="EC" id="2.7.13.3"/>
    </reaction>
</comment>
<evidence type="ECO:0000256" key="1">
    <source>
        <dbReference type="ARBA" id="ARBA00000085"/>
    </source>
</evidence>
<dbReference type="PROSITE" id="PS50109">
    <property type="entry name" value="HIS_KIN"/>
    <property type="match status" value="1"/>
</dbReference>
<dbReference type="InterPro" id="IPR004358">
    <property type="entry name" value="Sig_transdc_His_kin-like_C"/>
</dbReference>
<feature type="domain" description="PAS" evidence="7">
    <location>
        <begin position="179"/>
        <end position="223"/>
    </location>
</feature>
<evidence type="ECO:0000259" key="8">
    <source>
        <dbReference type="PROSITE" id="PS50113"/>
    </source>
</evidence>
<dbReference type="PANTHER" id="PTHR43304:SF1">
    <property type="entry name" value="PAC DOMAIN-CONTAINING PROTEIN"/>
    <property type="match status" value="1"/>
</dbReference>
<name>A0A1V6LW99_9FLAO</name>
<evidence type="ECO:0000313" key="9">
    <source>
        <dbReference type="EMBL" id="OQD44286.1"/>
    </source>
</evidence>
<dbReference type="SMART" id="SM00091">
    <property type="entry name" value="PAS"/>
    <property type="match status" value="3"/>
</dbReference>
<dbReference type="EC" id="2.7.13.3" evidence="2"/>
<keyword evidence="5" id="KW-0418">Kinase</keyword>
<dbReference type="InterPro" id="IPR052162">
    <property type="entry name" value="Sensor_kinase/Photoreceptor"/>
</dbReference>
<reference evidence="9 10" key="1">
    <citation type="submission" date="2016-12" db="EMBL/GenBank/DDBJ databases">
        <authorList>
            <person name="Song W.-J."/>
            <person name="Kurnit D.M."/>
        </authorList>
    </citation>
    <scope>NUCLEOTIDE SEQUENCE [LARGE SCALE GENOMIC DNA]</scope>
    <source>
        <strain evidence="9 10">HSG9</strain>
    </source>
</reference>
<feature type="domain" description="PAC" evidence="8">
    <location>
        <begin position="362"/>
        <end position="415"/>
    </location>
</feature>
<dbReference type="Proteomes" id="UP000191680">
    <property type="component" value="Unassembled WGS sequence"/>
</dbReference>
<dbReference type="Pfam" id="PF02518">
    <property type="entry name" value="HATPase_c"/>
    <property type="match status" value="1"/>
</dbReference>
<evidence type="ECO:0000256" key="4">
    <source>
        <dbReference type="ARBA" id="ARBA00022679"/>
    </source>
</evidence>
<dbReference type="PROSITE" id="PS50113">
    <property type="entry name" value="PAC"/>
    <property type="match status" value="2"/>
</dbReference>
<dbReference type="SMART" id="SM00086">
    <property type="entry name" value="PAC"/>
    <property type="match status" value="3"/>
</dbReference>
<feature type="domain" description="PAC" evidence="8">
    <location>
        <begin position="102"/>
        <end position="155"/>
    </location>
</feature>
<dbReference type="InterPro" id="IPR000700">
    <property type="entry name" value="PAS-assoc_C"/>
</dbReference>
<accession>A0A1V6LW99</accession>
<dbReference type="InterPro" id="IPR003594">
    <property type="entry name" value="HATPase_dom"/>
</dbReference>
<evidence type="ECO:0000259" key="6">
    <source>
        <dbReference type="PROSITE" id="PS50109"/>
    </source>
</evidence>
<dbReference type="OrthoDB" id="9766459at2"/>
<evidence type="ECO:0000256" key="3">
    <source>
        <dbReference type="ARBA" id="ARBA00022553"/>
    </source>
</evidence>
<dbReference type="InterPro" id="IPR036097">
    <property type="entry name" value="HisK_dim/P_sf"/>
</dbReference>
<dbReference type="SUPFAM" id="SSF55874">
    <property type="entry name" value="ATPase domain of HSP90 chaperone/DNA topoisomerase II/histidine kinase"/>
    <property type="match status" value="1"/>
</dbReference>
<dbReference type="Gene3D" id="3.30.450.20">
    <property type="entry name" value="PAS domain"/>
    <property type="match status" value="3"/>
</dbReference>
<keyword evidence="3" id="KW-0597">Phosphoprotein</keyword>
<dbReference type="EMBL" id="MTBC01000001">
    <property type="protein sequence ID" value="OQD44286.1"/>
    <property type="molecule type" value="Genomic_DNA"/>
</dbReference>
<evidence type="ECO:0000256" key="5">
    <source>
        <dbReference type="ARBA" id="ARBA00022777"/>
    </source>
</evidence>
<dbReference type="SUPFAM" id="SSF55785">
    <property type="entry name" value="PYP-like sensor domain (PAS domain)"/>
    <property type="match status" value="3"/>
</dbReference>
<dbReference type="InterPro" id="IPR035965">
    <property type="entry name" value="PAS-like_dom_sf"/>
</dbReference>
<evidence type="ECO:0000259" key="7">
    <source>
        <dbReference type="PROSITE" id="PS50112"/>
    </source>
</evidence>
<proteinExistence type="predicted"/>
<dbReference type="PRINTS" id="PR00344">
    <property type="entry name" value="BCTRLSENSOR"/>
</dbReference>